<proteinExistence type="predicted"/>
<reference evidence="2" key="1">
    <citation type="submission" date="2021-05" db="EMBL/GenBank/DDBJ databases">
        <authorList>
            <person name="Alioto T."/>
            <person name="Alioto T."/>
            <person name="Gomez Garrido J."/>
        </authorList>
    </citation>
    <scope>NUCLEOTIDE SEQUENCE</scope>
</reference>
<organism evidence="2">
    <name type="scientific">Cacopsylla melanoneura</name>
    <dbReference type="NCBI Taxonomy" id="428564"/>
    <lineage>
        <taxon>Eukaryota</taxon>
        <taxon>Metazoa</taxon>
        <taxon>Ecdysozoa</taxon>
        <taxon>Arthropoda</taxon>
        <taxon>Hexapoda</taxon>
        <taxon>Insecta</taxon>
        <taxon>Pterygota</taxon>
        <taxon>Neoptera</taxon>
        <taxon>Paraneoptera</taxon>
        <taxon>Hemiptera</taxon>
        <taxon>Sternorrhyncha</taxon>
        <taxon>Psylloidea</taxon>
        <taxon>Psyllidae</taxon>
        <taxon>Psyllinae</taxon>
        <taxon>Cacopsylla</taxon>
    </lineage>
</organism>
<dbReference type="Gene3D" id="3.30.70.1820">
    <property type="entry name" value="L1 transposable element, RRM domain"/>
    <property type="match status" value="1"/>
</dbReference>
<dbReference type="EMBL" id="HBUF01073006">
    <property type="protein sequence ID" value="CAG6630255.1"/>
    <property type="molecule type" value="Transcribed_RNA"/>
</dbReference>
<dbReference type="EMBL" id="HBUF01073007">
    <property type="protein sequence ID" value="CAG6630256.1"/>
    <property type="molecule type" value="Transcribed_RNA"/>
</dbReference>
<keyword evidence="1" id="KW-0175">Coiled coil</keyword>
<dbReference type="InterPro" id="IPR004244">
    <property type="entry name" value="Transposase_22"/>
</dbReference>
<accession>A0A8D8VNU6</accession>
<evidence type="ECO:0000256" key="1">
    <source>
        <dbReference type="SAM" id="Coils"/>
    </source>
</evidence>
<sequence>MDVNRLNEIEAKLKEFQDSLALVKSTGNDPQVTTSLTILEGAFQIFQSVVMEEIVKCKSTMERLEKRQADFDKKYVELERREAEFEERLDNAEQYSRRMCLLLRGVPEDPNKSENEDECLAHVLGMFRDKLKLNMSEEVVSRCHRLGGRRPTQGTSRPIIMQFYSYRHRRAVFEAKKALKGSTYSLSEFLTIQRMKIFRRAKEVHGMRSCWTSDGKICIRVKKENGLFERIVVRRMDDIPPSNDPVMDTSSFSVDLRNVNTRRGT</sequence>
<dbReference type="AlphaFoldDB" id="A0A8D8VNU6"/>
<protein>
    <submittedName>
        <fullName evidence="2">Uncharacterized protein</fullName>
    </submittedName>
</protein>
<dbReference type="PANTHER" id="PTHR11505">
    <property type="entry name" value="L1 TRANSPOSABLE ELEMENT-RELATED"/>
    <property type="match status" value="1"/>
</dbReference>
<dbReference type="EMBL" id="HBUF01073008">
    <property type="protein sequence ID" value="CAG6630257.1"/>
    <property type="molecule type" value="Transcribed_RNA"/>
</dbReference>
<name>A0A8D8VNU6_9HEMI</name>
<evidence type="ECO:0000313" key="2">
    <source>
        <dbReference type="EMBL" id="CAG6630257.1"/>
    </source>
</evidence>
<feature type="coiled-coil region" evidence="1">
    <location>
        <begin position="61"/>
        <end position="95"/>
    </location>
</feature>